<dbReference type="AlphaFoldDB" id="A0AA35SDQ3"/>
<evidence type="ECO:0000256" key="1">
    <source>
        <dbReference type="ARBA" id="ARBA00001033"/>
    </source>
</evidence>
<evidence type="ECO:0000256" key="3">
    <source>
        <dbReference type="ARBA" id="ARBA00009759"/>
    </source>
</evidence>
<dbReference type="GO" id="GO:0007165">
    <property type="term" value="P:signal transduction"/>
    <property type="evidence" value="ECO:0007669"/>
    <property type="project" value="TreeGrafter"/>
</dbReference>
<evidence type="ECO:0000256" key="8">
    <source>
        <dbReference type="RuleBase" id="RU364068"/>
    </source>
</evidence>
<dbReference type="GO" id="GO:0006020">
    <property type="term" value="P:inositol metabolic process"/>
    <property type="evidence" value="ECO:0007669"/>
    <property type="project" value="TreeGrafter"/>
</dbReference>
<feature type="binding site" evidence="7">
    <location>
        <position position="79"/>
    </location>
    <ligand>
        <name>Mg(2+)</name>
        <dbReference type="ChEBI" id="CHEBI:18420"/>
        <label>1</label>
        <note>catalytic</note>
    </ligand>
</feature>
<dbReference type="Proteomes" id="UP001174909">
    <property type="component" value="Unassembled WGS sequence"/>
</dbReference>
<comment type="catalytic activity">
    <reaction evidence="1 8">
        <text>a myo-inositol phosphate + H2O = myo-inositol + phosphate</text>
        <dbReference type="Rhea" id="RHEA:24056"/>
        <dbReference type="ChEBI" id="CHEBI:15377"/>
        <dbReference type="ChEBI" id="CHEBI:17268"/>
        <dbReference type="ChEBI" id="CHEBI:43474"/>
        <dbReference type="ChEBI" id="CHEBI:84139"/>
        <dbReference type="EC" id="3.1.3.25"/>
    </reaction>
</comment>
<keyword evidence="10" id="KW-1185">Reference proteome</keyword>
<keyword evidence="4 7" id="KW-0479">Metal-binding</keyword>
<dbReference type="InterPro" id="IPR020550">
    <property type="entry name" value="Inositol_monophosphatase_CS"/>
</dbReference>
<dbReference type="EMBL" id="CASHTH010002254">
    <property type="protein sequence ID" value="CAI8026987.1"/>
    <property type="molecule type" value="Genomic_DNA"/>
</dbReference>
<feature type="binding site" evidence="7">
    <location>
        <position position="80"/>
    </location>
    <ligand>
        <name>Mg(2+)</name>
        <dbReference type="ChEBI" id="CHEBI:18420"/>
        <label>1</label>
        <note>catalytic</note>
    </ligand>
</feature>
<comment type="pathway">
    <text evidence="8">Polyol metabolism; myo-inositol biosynthesis; myo-inositol from D-glucose 6-phosphate: step 2/2.</text>
</comment>
<evidence type="ECO:0000256" key="7">
    <source>
        <dbReference type="PIRSR" id="PIRSR600760-2"/>
    </source>
</evidence>
<dbReference type="GO" id="GO:0046872">
    <property type="term" value="F:metal ion binding"/>
    <property type="evidence" value="ECO:0007669"/>
    <property type="project" value="UniProtKB-KW"/>
</dbReference>
<keyword evidence="5 8" id="KW-0378">Hydrolase</keyword>
<dbReference type="PANTHER" id="PTHR20854">
    <property type="entry name" value="INOSITOL MONOPHOSPHATASE"/>
    <property type="match status" value="1"/>
</dbReference>
<dbReference type="Pfam" id="PF00459">
    <property type="entry name" value="Inositol_P"/>
    <property type="match status" value="1"/>
</dbReference>
<accession>A0AA35SDQ3</accession>
<dbReference type="Gene3D" id="3.30.540.10">
    <property type="entry name" value="Fructose-1,6-Bisphosphatase, subunit A, domain 1"/>
    <property type="match status" value="1"/>
</dbReference>
<dbReference type="PANTHER" id="PTHR20854:SF4">
    <property type="entry name" value="INOSITOL-1-MONOPHOSPHATASE-RELATED"/>
    <property type="match status" value="1"/>
</dbReference>
<dbReference type="GO" id="GO:0008934">
    <property type="term" value="F:inositol monophosphate 1-phosphatase activity"/>
    <property type="evidence" value="ECO:0007669"/>
    <property type="project" value="InterPro"/>
</dbReference>
<evidence type="ECO:0000256" key="6">
    <source>
        <dbReference type="ARBA" id="ARBA00022842"/>
    </source>
</evidence>
<dbReference type="Gene3D" id="3.40.190.80">
    <property type="match status" value="1"/>
</dbReference>
<evidence type="ECO:0000313" key="9">
    <source>
        <dbReference type="EMBL" id="CAI8026987.1"/>
    </source>
</evidence>
<evidence type="ECO:0000256" key="2">
    <source>
        <dbReference type="ARBA" id="ARBA00001946"/>
    </source>
</evidence>
<gene>
    <name evidence="9" type="ORF">GBAR_LOCUS15454</name>
</gene>
<comment type="caution">
    <text evidence="9">The sequence shown here is derived from an EMBL/GenBank/DDBJ whole genome shotgun (WGS) entry which is preliminary data.</text>
</comment>
<comment type="similarity">
    <text evidence="3 8">Belongs to the inositol monophosphatase superfamily.</text>
</comment>
<dbReference type="PROSITE" id="PS00630">
    <property type="entry name" value="IMP_2"/>
    <property type="match status" value="1"/>
</dbReference>
<evidence type="ECO:0000256" key="4">
    <source>
        <dbReference type="ARBA" id="ARBA00022723"/>
    </source>
</evidence>
<feature type="binding site" evidence="7">
    <location>
        <position position="77"/>
    </location>
    <ligand>
        <name>Mg(2+)</name>
        <dbReference type="ChEBI" id="CHEBI:18420"/>
        <label>1</label>
        <note>catalytic</note>
    </ligand>
</feature>
<name>A0AA35SDQ3_GEOBA</name>
<dbReference type="FunFam" id="3.30.540.10:FF:000003">
    <property type="entry name" value="Inositol-1-monophosphatase"/>
    <property type="match status" value="1"/>
</dbReference>
<dbReference type="InterPro" id="IPR022337">
    <property type="entry name" value="Inositol_monophosphatase_SuhB"/>
</dbReference>
<dbReference type="EC" id="3.1.3.25" evidence="8"/>
<dbReference type="PRINTS" id="PR00377">
    <property type="entry name" value="IMPHPHTASES"/>
</dbReference>
<organism evidence="9 10">
    <name type="scientific">Geodia barretti</name>
    <name type="common">Barrett's horny sponge</name>
    <dbReference type="NCBI Taxonomy" id="519541"/>
    <lineage>
        <taxon>Eukaryota</taxon>
        <taxon>Metazoa</taxon>
        <taxon>Porifera</taxon>
        <taxon>Demospongiae</taxon>
        <taxon>Heteroscleromorpha</taxon>
        <taxon>Tetractinellida</taxon>
        <taxon>Astrophorina</taxon>
        <taxon>Geodiidae</taxon>
        <taxon>Geodia</taxon>
    </lineage>
</organism>
<dbReference type="InterPro" id="IPR033942">
    <property type="entry name" value="IMPase"/>
</dbReference>
<keyword evidence="6 7" id="KW-0460">Magnesium</keyword>
<dbReference type="SUPFAM" id="SSF56655">
    <property type="entry name" value="Carbohydrate phosphatase"/>
    <property type="match status" value="1"/>
</dbReference>
<dbReference type="InterPro" id="IPR000760">
    <property type="entry name" value="Inositol_monophosphatase-like"/>
</dbReference>
<sequence>MAVALEATKAAGAIIREGWNSDREITFKGRADIVTDIDVKAEKAVLEILTSAFPDFGILAEESSPIAGKSQYRWVVDPLDGTRNYAQSIPHFCTIVALADSDEVIAGVVYDPVREETFTAARGQGAFLNGSPISVSETTELSRSLLSFDLGYVDEKAGLAIDLLRSLWPGMYSVRLMGSAGLGVAYAASGRVDLFFHHSLSPWDIAAGLILAKEAGGRVVDRQGNDAGLFTPSVICSSPVLIDGFLAATDGLPWRTAV</sequence>
<evidence type="ECO:0000313" key="10">
    <source>
        <dbReference type="Proteomes" id="UP001174909"/>
    </source>
</evidence>
<comment type="cofactor">
    <cofactor evidence="2 7 8">
        <name>Mg(2+)</name>
        <dbReference type="ChEBI" id="CHEBI:18420"/>
    </cofactor>
</comment>
<feature type="binding site" evidence="7">
    <location>
        <position position="204"/>
    </location>
    <ligand>
        <name>Mg(2+)</name>
        <dbReference type="ChEBI" id="CHEBI:18420"/>
        <label>1</label>
        <note>catalytic</note>
    </ligand>
</feature>
<protein>
    <recommendedName>
        <fullName evidence="8">Inositol-1-monophosphatase</fullName>
        <ecNumber evidence="8">3.1.3.25</ecNumber>
    </recommendedName>
</protein>
<evidence type="ECO:0000256" key="5">
    <source>
        <dbReference type="ARBA" id="ARBA00022801"/>
    </source>
</evidence>
<reference evidence="9" key="1">
    <citation type="submission" date="2023-03" db="EMBL/GenBank/DDBJ databases">
        <authorList>
            <person name="Steffen K."/>
            <person name="Cardenas P."/>
        </authorList>
    </citation>
    <scope>NUCLEOTIDE SEQUENCE</scope>
</reference>
<dbReference type="GO" id="GO:0046854">
    <property type="term" value="P:phosphatidylinositol phosphate biosynthetic process"/>
    <property type="evidence" value="ECO:0007669"/>
    <property type="project" value="InterPro"/>
</dbReference>
<dbReference type="PRINTS" id="PR01959">
    <property type="entry name" value="SBIMPHPHTASE"/>
</dbReference>
<proteinExistence type="inferred from homology"/>
<feature type="binding site" evidence="7">
    <location>
        <position position="61"/>
    </location>
    <ligand>
        <name>Mg(2+)</name>
        <dbReference type="ChEBI" id="CHEBI:18420"/>
        <label>1</label>
        <note>catalytic</note>
    </ligand>
</feature>
<dbReference type="CDD" id="cd01639">
    <property type="entry name" value="IMPase"/>
    <property type="match status" value="1"/>
</dbReference>